<evidence type="ECO:0008006" key="5">
    <source>
        <dbReference type="Google" id="ProtNLM"/>
    </source>
</evidence>
<protein>
    <recommendedName>
        <fullName evidence="5">DUF2267 domain-containing protein</fullName>
    </recommendedName>
</protein>
<reference evidence="3 4" key="1">
    <citation type="submission" date="2020-07" db="EMBL/GenBank/DDBJ databases">
        <title>Sequencing the genomes of 1000 actinobacteria strains.</title>
        <authorList>
            <person name="Klenk H.-P."/>
        </authorList>
    </citation>
    <scope>NUCLEOTIDE SEQUENCE [LARGE SCALE GENOMIC DNA]</scope>
    <source>
        <strain evidence="3 4">DSM 45278</strain>
    </source>
</reference>
<dbReference type="AlphaFoldDB" id="A0A7Y9X8G4"/>
<evidence type="ECO:0000256" key="2">
    <source>
        <dbReference type="SAM" id="Phobius"/>
    </source>
</evidence>
<keyword evidence="2" id="KW-0812">Transmembrane</keyword>
<gene>
    <name evidence="3" type="ORF">HNR06_000731</name>
</gene>
<feature type="transmembrane region" description="Helical" evidence="2">
    <location>
        <begin position="214"/>
        <end position="238"/>
    </location>
</feature>
<evidence type="ECO:0000313" key="3">
    <source>
        <dbReference type="EMBL" id="NYH51142.1"/>
    </source>
</evidence>
<dbReference type="Proteomes" id="UP000584931">
    <property type="component" value="Unassembled WGS sequence"/>
</dbReference>
<comment type="caution">
    <text evidence="3">The sequence shown here is derived from an EMBL/GenBank/DDBJ whole genome shotgun (WGS) entry which is preliminary data.</text>
</comment>
<dbReference type="EMBL" id="JACCHL010000001">
    <property type="protein sequence ID" value="NYH51142.1"/>
    <property type="molecule type" value="Genomic_DNA"/>
</dbReference>
<feature type="region of interest" description="Disordered" evidence="1">
    <location>
        <begin position="371"/>
        <end position="395"/>
    </location>
</feature>
<name>A0A7Y9X8G4_9ACTN</name>
<keyword evidence="2" id="KW-1133">Transmembrane helix</keyword>
<evidence type="ECO:0000256" key="1">
    <source>
        <dbReference type="SAM" id="MobiDB-lite"/>
    </source>
</evidence>
<organism evidence="3 4">
    <name type="scientific">Nocardiopsis sinuspersici</name>
    <dbReference type="NCBI Taxonomy" id="501010"/>
    <lineage>
        <taxon>Bacteria</taxon>
        <taxon>Bacillati</taxon>
        <taxon>Actinomycetota</taxon>
        <taxon>Actinomycetes</taxon>
        <taxon>Streptosporangiales</taxon>
        <taxon>Nocardiopsidaceae</taxon>
        <taxon>Nocardiopsis</taxon>
    </lineage>
</organism>
<feature type="transmembrane region" description="Helical" evidence="2">
    <location>
        <begin position="285"/>
        <end position="306"/>
    </location>
</feature>
<feature type="transmembrane region" description="Helical" evidence="2">
    <location>
        <begin position="333"/>
        <end position="354"/>
    </location>
</feature>
<dbReference type="RefSeq" id="WP_179809158.1">
    <property type="nucleotide sequence ID" value="NZ_JACCHL010000001.1"/>
</dbReference>
<proteinExistence type="predicted"/>
<evidence type="ECO:0000313" key="4">
    <source>
        <dbReference type="Proteomes" id="UP000584931"/>
    </source>
</evidence>
<sequence length="395" mass="43325">MIDPVEQDVVAVSKDEGSEDDRSIRIGFLADPGLPAKMAEQMAEKLADVLSEKVDDTVRWRVSVRSEPLVLDGHDDVPLNSIARSASAEEEWEYVVALTDLPRRVGRRPLLFSLSKAHRLAMLSLPATGWIRMRTHVWQAVVHLVDRMTAEDPDRGRGSRAASQHPGHRLVTFASPVRDVGAEYDMDEYLVLVGLRGRIRLLLGMVRSNRPWRLVPSLSSAFAAAAATGSFGVFYNSMWNIADALSPLRLSLISVFALTAMTVWLIVYNGLWVSPRQRHQREEAVLYNVSTVCTVGIGVACMYVLLLGVTLTEALVVIAGSVMESALGHPPGLGSYVSIAWLASSLGTMAGALGSSFEDQAAVREAAYSARERERRTKFEENAEKHREARGDTSG</sequence>
<accession>A0A7Y9X8G4</accession>
<feature type="transmembrane region" description="Helical" evidence="2">
    <location>
        <begin position="250"/>
        <end position="273"/>
    </location>
</feature>
<keyword evidence="2" id="KW-0472">Membrane</keyword>